<dbReference type="PROSITE" id="PS50937">
    <property type="entry name" value="HTH_MERR_2"/>
    <property type="match status" value="1"/>
</dbReference>
<dbReference type="OrthoDB" id="9791488at2"/>
<reference evidence="3 4" key="1">
    <citation type="submission" date="2014-11" db="EMBL/GenBank/DDBJ databases">
        <title>Draft Genome Sequences of Paenibacillus polymyxa NRRL B-30509 and Paenibacillus terrae NRRL B-30644, Strains from a Poultry Environment that Produce Tridecaptin A and Paenicidins.</title>
        <authorList>
            <person name="van Belkum M.J."/>
            <person name="Lohans C.T."/>
            <person name="Vederas J.C."/>
        </authorList>
    </citation>
    <scope>NUCLEOTIDE SEQUENCE [LARGE SCALE GENOMIC DNA]</scope>
    <source>
        <strain evidence="3 4">NRRL B-30644</strain>
    </source>
</reference>
<dbReference type="InterPro" id="IPR009061">
    <property type="entry name" value="DNA-bd_dom_put_sf"/>
</dbReference>
<dbReference type="SMART" id="SM00422">
    <property type="entry name" value="HTH_MERR"/>
    <property type="match status" value="1"/>
</dbReference>
<keyword evidence="4" id="KW-1185">Reference proteome</keyword>
<dbReference type="Gene3D" id="1.10.1660.10">
    <property type="match status" value="1"/>
</dbReference>
<dbReference type="PATRIC" id="fig|159743.3.peg.1340"/>
<evidence type="ECO:0000313" key="4">
    <source>
        <dbReference type="Proteomes" id="UP000032534"/>
    </source>
</evidence>
<sequence>MATYKIDEVAKQCGLTKRTIRYYEEIGLLPSPQRSEGNMRLYTQEDVDLLKKIVSAKEVLGFSLQELQRYISAAEMLKGQREEYRERTDKLLPAERRDMLEDMEGTLNEQLELMEGKINSIRMLQTELEELRVRVRERKVLLDKELGSDPS</sequence>
<dbReference type="GO" id="GO:0003700">
    <property type="term" value="F:DNA-binding transcription factor activity"/>
    <property type="evidence" value="ECO:0007669"/>
    <property type="project" value="InterPro"/>
</dbReference>
<evidence type="ECO:0000256" key="1">
    <source>
        <dbReference type="ARBA" id="ARBA00023125"/>
    </source>
</evidence>
<proteinExistence type="predicted"/>
<organism evidence="3 4">
    <name type="scientific">Paenibacillus terrae</name>
    <dbReference type="NCBI Taxonomy" id="159743"/>
    <lineage>
        <taxon>Bacteria</taxon>
        <taxon>Bacillati</taxon>
        <taxon>Bacillota</taxon>
        <taxon>Bacilli</taxon>
        <taxon>Bacillales</taxon>
        <taxon>Paenibacillaceae</taxon>
        <taxon>Paenibacillus</taxon>
    </lineage>
</organism>
<protein>
    <submittedName>
        <fullName evidence="3">MerR family transcriptional regulator</fullName>
    </submittedName>
</protein>
<dbReference type="Proteomes" id="UP000032534">
    <property type="component" value="Unassembled WGS sequence"/>
</dbReference>
<dbReference type="PANTHER" id="PTHR30204:SF58">
    <property type="entry name" value="HTH-TYPE TRANSCRIPTIONAL REGULATOR YFMP"/>
    <property type="match status" value="1"/>
</dbReference>
<evidence type="ECO:0000259" key="2">
    <source>
        <dbReference type="PROSITE" id="PS50937"/>
    </source>
</evidence>
<dbReference type="EMBL" id="JTHP01000008">
    <property type="protein sequence ID" value="KJD46379.1"/>
    <property type="molecule type" value="Genomic_DNA"/>
</dbReference>
<dbReference type="AlphaFoldDB" id="A0A0D7X573"/>
<dbReference type="Pfam" id="PF13411">
    <property type="entry name" value="MerR_1"/>
    <property type="match status" value="1"/>
</dbReference>
<dbReference type="InterPro" id="IPR047057">
    <property type="entry name" value="MerR_fam"/>
</dbReference>
<dbReference type="PRINTS" id="PR00040">
    <property type="entry name" value="HTHMERR"/>
</dbReference>
<dbReference type="InterPro" id="IPR000551">
    <property type="entry name" value="MerR-type_HTH_dom"/>
</dbReference>
<comment type="caution">
    <text evidence="3">The sequence shown here is derived from an EMBL/GenBank/DDBJ whole genome shotgun (WGS) entry which is preliminary data.</text>
</comment>
<feature type="domain" description="HTH merR-type" evidence="2">
    <location>
        <begin position="3"/>
        <end position="73"/>
    </location>
</feature>
<dbReference type="PANTHER" id="PTHR30204">
    <property type="entry name" value="REDOX-CYCLING DRUG-SENSING TRANSCRIPTIONAL ACTIVATOR SOXR"/>
    <property type="match status" value="1"/>
</dbReference>
<dbReference type="RefSeq" id="WP_044645299.1">
    <property type="nucleotide sequence ID" value="NZ_JTHP01000008.1"/>
</dbReference>
<dbReference type="SUPFAM" id="SSF46955">
    <property type="entry name" value="Putative DNA-binding domain"/>
    <property type="match status" value="1"/>
</dbReference>
<dbReference type="GO" id="GO:0003677">
    <property type="term" value="F:DNA binding"/>
    <property type="evidence" value="ECO:0007669"/>
    <property type="project" value="UniProtKB-KW"/>
</dbReference>
<keyword evidence="1" id="KW-0238">DNA-binding</keyword>
<name>A0A0D7X573_9BACL</name>
<accession>A0A0D7X573</accession>
<evidence type="ECO:0000313" key="3">
    <source>
        <dbReference type="EMBL" id="KJD46379.1"/>
    </source>
</evidence>
<gene>
    <name evidence="3" type="ORF">QD47_06175</name>
</gene>